<accession>Q4UG10</accession>
<dbReference type="InterPro" id="IPR006387">
    <property type="entry name" value="CPW_WPC_dom"/>
</dbReference>
<dbReference type="InParanoid" id="Q4UG10"/>
<dbReference type="KEGG" id="tan:TA19820"/>
<dbReference type="AlphaFoldDB" id="Q4UG10"/>
<dbReference type="VEuPathDB" id="PiroplasmaDB:TA19820"/>
<dbReference type="GeneID" id="3864368"/>
<evidence type="ECO:0000313" key="3">
    <source>
        <dbReference type="EMBL" id="CAI73979.1"/>
    </source>
</evidence>
<evidence type="ECO:0000256" key="1">
    <source>
        <dbReference type="SAM" id="Phobius"/>
    </source>
</evidence>
<feature type="transmembrane region" description="Helical" evidence="1">
    <location>
        <begin position="6"/>
        <end position="23"/>
    </location>
</feature>
<dbReference type="Proteomes" id="UP000001950">
    <property type="component" value="Chromosome 1"/>
</dbReference>
<dbReference type="eggNOG" id="ENOG502SV0M">
    <property type="taxonomic scope" value="Eukaryota"/>
</dbReference>
<keyword evidence="1" id="KW-0472">Membrane</keyword>
<dbReference type="Pfam" id="PF09717">
    <property type="entry name" value="CPW_WPC"/>
    <property type="match status" value="1"/>
</dbReference>
<evidence type="ECO:0000313" key="4">
    <source>
        <dbReference type="Proteomes" id="UP000001950"/>
    </source>
</evidence>
<organism evidence="3 4">
    <name type="scientific">Theileria annulata</name>
    <dbReference type="NCBI Taxonomy" id="5874"/>
    <lineage>
        <taxon>Eukaryota</taxon>
        <taxon>Sar</taxon>
        <taxon>Alveolata</taxon>
        <taxon>Apicomplexa</taxon>
        <taxon>Aconoidasida</taxon>
        <taxon>Piroplasmida</taxon>
        <taxon>Theileriidae</taxon>
        <taxon>Theileria</taxon>
    </lineage>
</organism>
<sequence>MKDRAFVTNIWHLSLAILTFNYIHYSFCLNKSKFEAQADLFKDIASKLKVASESVPTQSQVVRTPLKYMLVSIDDEALKKIDDKIRKEESEDAKEHGSCGDISYERDYSFECPSGKISNIIIKSGWTLTDDGTCWYEVEGMNYKGNCDSRQSFKWFSVDQKRDIVSLVIENKCCAFWPRKLTAREAVSRVGKMELVHGSVRFSN</sequence>
<dbReference type="OMA" id="KHKPHVC"/>
<evidence type="ECO:0000259" key="2">
    <source>
        <dbReference type="Pfam" id="PF09717"/>
    </source>
</evidence>
<reference evidence="3 4" key="1">
    <citation type="journal article" date="2005" name="Science">
        <title>Genome of the host-cell transforming parasite Theileria annulata compared with T. parva.</title>
        <authorList>
            <person name="Pain A."/>
            <person name="Renauld H."/>
            <person name="Berriman M."/>
            <person name="Murphy L."/>
            <person name="Yeats C.A."/>
            <person name="Weir W."/>
            <person name="Kerhornou A."/>
            <person name="Aslett M."/>
            <person name="Bishop R."/>
            <person name="Bouchier C."/>
            <person name="Cochet M."/>
            <person name="Coulson R.M.R."/>
            <person name="Cronin A."/>
            <person name="de Villiers E.P."/>
            <person name="Fraser A."/>
            <person name="Fosker N."/>
            <person name="Gardner M."/>
            <person name="Goble A."/>
            <person name="Griffiths-Jones S."/>
            <person name="Harris D.E."/>
            <person name="Katzer F."/>
            <person name="Larke N."/>
            <person name="Lord A."/>
            <person name="Maser P."/>
            <person name="McKellar S."/>
            <person name="Mooney P."/>
            <person name="Morton F."/>
            <person name="Nene V."/>
            <person name="O'Neil S."/>
            <person name="Price C."/>
            <person name="Quail M.A."/>
            <person name="Rabbinowitsch E."/>
            <person name="Rawlings N.D."/>
            <person name="Rutter S."/>
            <person name="Saunders D."/>
            <person name="Seeger K."/>
            <person name="Shah T."/>
            <person name="Squares R."/>
            <person name="Squares S."/>
            <person name="Tivey A."/>
            <person name="Walker A.R."/>
            <person name="Woodward J."/>
            <person name="Dobbelaere D.A.E."/>
            <person name="Langsley G."/>
            <person name="Rajandream M.A."/>
            <person name="McKeever D."/>
            <person name="Shiels B."/>
            <person name="Tait A."/>
            <person name="Barrell B.G."/>
            <person name="Hall N."/>
        </authorList>
    </citation>
    <scope>NUCLEOTIDE SEQUENCE [LARGE SCALE GENOMIC DNA]</scope>
    <source>
        <strain evidence="4">Ankara</strain>
    </source>
</reference>
<feature type="domain" description="CPW-WPC" evidence="2">
    <location>
        <begin position="105"/>
        <end position="178"/>
    </location>
</feature>
<keyword evidence="4" id="KW-1185">Reference proteome</keyword>
<gene>
    <name evidence="3" type="ORF">TA19820</name>
</gene>
<name>Q4UG10_THEAN</name>
<protein>
    <recommendedName>
        <fullName evidence="2">CPW-WPC domain-containing protein</fullName>
    </recommendedName>
</protein>
<proteinExistence type="predicted"/>
<dbReference type="RefSeq" id="XP_954659.1">
    <property type="nucleotide sequence ID" value="XM_949566.1"/>
</dbReference>
<dbReference type="OrthoDB" id="364977at2759"/>
<dbReference type="EMBL" id="CR940347">
    <property type="protein sequence ID" value="CAI73979.1"/>
    <property type="molecule type" value="Genomic_DNA"/>
</dbReference>
<keyword evidence="1" id="KW-0812">Transmembrane</keyword>
<dbReference type="FunCoup" id="Q4UG10">
    <property type="interactions" value="2"/>
</dbReference>
<keyword evidence="1" id="KW-1133">Transmembrane helix</keyword>